<sequence length="908" mass="101707">MKLNRLMLLFLWQLPFLSLAQNIDFKPTPKVYETYYPTQEKVIAMVNAADHGVLGNGVTDVTTPLQKVIDKMHNLGGGTIFLPRGGYRLTKQLVLRPGVTLRGDWRDPEDEHKKGLGTTFMIEWGHNTKGAPTGDDAAFLMGRSSGLSNVAIWYPLQKFENPVPYPWTIKQPFGNFATLENVTMINVWNGIKLGPRPNQFLTVKDLYMTALNMGFERDQVYDCARMHKVRISSKYWIDSPTPNRPKTTQEIGKFKQYLRQNVIGAHIGHYAWTWMYDWVIEDCKVGIRTDRSYVKKNNKGPNGGFIKLKLINNQIGMLIGDNNYQGWAVSDAFISSSLPNAIGIQFKNDFATIAQFNEVTFDNNLKHPVIHLGKVGTATFVNCEFRGHRDGGHDVEVKSGNIEVAQCQFKGDSEHIFLGPNTIQAQLLSNDFANQPQIINQAKNQHKVSINHDFISYKSPAKELKYLDERFMPATDRVLDVTDYGALGDGQKDCTKAFQRALKAAKKKGGGTVFIPSGKFVLTDAVVVPSGVELRGSFDVPHHPLNQYAKGKAWGVAGSEVHAFYGKNEPDGPGLIQLEANSSVRGFRIWYPQQKVKGEGFTPFAWTLQGLGPNVWMKDITFVNSYNGIDLGTHESTGHKVDFVAGCVLNKGLWVDQNKGLGQIKNVHFIGHFWSNSPYDGKPKDWKHDRELIIERLEAFTYGETKEEHTLHTFVFGSKVGQRFAKGKNGQAANGLFVAHGTDESQISLAFDDIGDQAIFHNYQLVSMTSPHEKNYIKIGDQVKGKAIFVNTLVWGFNPGPNTGIEMKSGDFTFEQMNFTNHADEGHFGVDMNGGKLLMIAPRFRLKSDAPMGQNGKFQTGKYYRFGPNIEKAEVYGVFTNTPSKFPEAIVDESKGKVKWNSNIKSNF</sequence>
<dbReference type="SMART" id="SM00710">
    <property type="entry name" value="PbH1"/>
    <property type="match status" value="3"/>
</dbReference>
<dbReference type="EMBL" id="BQKE01000004">
    <property type="protein sequence ID" value="GJM64081.1"/>
    <property type="molecule type" value="Genomic_DNA"/>
</dbReference>
<dbReference type="PANTHER" id="PTHR31339">
    <property type="entry name" value="PECTIN LYASE-RELATED"/>
    <property type="match status" value="1"/>
</dbReference>
<gene>
    <name evidence="3" type="ORF">PEDI_46330</name>
</gene>
<keyword evidence="1" id="KW-0732">Signal</keyword>
<keyword evidence="4" id="KW-1185">Reference proteome</keyword>
<evidence type="ECO:0000256" key="1">
    <source>
        <dbReference type="SAM" id="SignalP"/>
    </source>
</evidence>
<dbReference type="AlphaFoldDB" id="A0AAN4W3L9"/>
<organism evidence="3 4">
    <name type="scientific">Persicobacter diffluens</name>
    <dbReference type="NCBI Taxonomy" id="981"/>
    <lineage>
        <taxon>Bacteria</taxon>
        <taxon>Pseudomonadati</taxon>
        <taxon>Bacteroidota</taxon>
        <taxon>Cytophagia</taxon>
        <taxon>Cytophagales</taxon>
        <taxon>Persicobacteraceae</taxon>
        <taxon>Persicobacter</taxon>
    </lineage>
</organism>
<feature type="domain" description="Rhamnogalacturonase A/B/Epimerase-like pectate lyase" evidence="2">
    <location>
        <begin position="480"/>
        <end position="537"/>
    </location>
</feature>
<name>A0AAN4W3L9_9BACT</name>
<dbReference type="Pfam" id="PF12708">
    <property type="entry name" value="Pect-lyase_RHGA_epim"/>
    <property type="match status" value="2"/>
</dbReference>
<proteinExistence type="predicted"/>
<evidence type="ECO:0000259" key="2">
    <source>
        <dbReference type="Pfam" id="PF12708"/>
    </source>
</evidence>
<dbReference type="SUPFAM" id="SSF51126">
    <property type="entry name" value="Pectin lyase-like"/>
    <property type="match status" value="2"/>
</dbReference>
<protein>
    <recommendedName>
        <fullName evidence="2">Rhamnogalacturonase A/B/Epimerase-like pectate lyase domain-containing protein</fullName>
    </recommendedName>
</protein>
<dbReference type="InterPro" id="IPR006626">
    <property type="entry name" value="PbH1"/>
</dbReference>
<dbReference type="InterPro" id="IPR011050">
    <property type="entry name" value="Pectin_lyase_fold/virulence"/>
</dbReference>
<comment type="caution">
    <text evidence="3">The sequence shown here is derived from an EMBL/GenBank/DDBJ whole genome shotgun (WGS) entry which is preliminary data.</text>
</comment>
<feature type="domain" description="Rhamnogalacturonase A/B/Epimerase-like pectate lyase" evidence="2">
    <location>
        <begin position="46"/>
        <end position="112"/>
    </location>
</feature>
<dbReference type="InterPro" id="IPR012334">
    <property type="entry name" value="Pectin_lyas_fold"/>
</dbReference>
<reference evidence="3 4" key="1">
    <citation type="submission" date="2021-12" db="EMBL/GenBank/DDBJ databases">
        <title>Genome sequencing of bacteria with rrn-lacking chromosome and rrn-plasmid.</title>
        <authorList>
            <person name="Anda M."/>
            <person name="Iwasaki W."/>
        </authorList>
    </citation>
    <scope>NUCLEOTIDE SEQUENCE [LARGE SCALE GENOMIC DNA]</scope>
    <source>
        <strain evidence="3 4">NBRC 15940</strain>
    </source>
</reference>
<dbReference type="RefSeq" id="WP_338239165.1">
    <property type="nucleotide sequence ID" value="NZ_BQKE01000004.1"/>
</dbReference>
<evidence type="ECO:0000313" key="3">
    <source>
        <dbReference type="EMBL" id="GJM64081.1"/>
    </source>
</evidence>
<dbReference type="InterPro" id="IPR024535">
    <property type="entry name" value="RHGA/B-epi-like_pectate_lyase"/>
</dbReference>
<feature type="signal peptide" evidence="1">
    <location>
        <begin position="1"/>
        <end position="20"/>
    </location>
</feature>
<evidence type="ECO:0000313" key="4">
    <source>
        <dbReference type="Proteomes" id="UP001310022"/>
    </source>
</evidence>
<dbReference type="InterPro" id="IPR051801">
    <property type="entry name" value="GH28_Enzymes"/>
</dbReference>
<feature type="chain" id="PRO_5043028910" description="Rhamnogalacturonase A/B/Epimerase-like pectate lyase domain-containing protein" evidence="1">
    <location>
        <begin position="21"/>
        <end position="908"/>
    </location>
</feature>
<dbReference type="Proteomes" id="UP001310022">
    <property type="component" value="Unassembled WGS sequence"/>
</dbReference>
<dbReference type="Gene3D" id="2.160.20.10">
    <property type="entry name" value="Single-stranded right-handed beta-helix, Pectin lyase-like"/>
    <property type="match status" value="2"/>
</dbReference>
<accession>A0AAN4W3L9</accession>